<protein>
    <recommendedName>
        <fullName evidence="9">FAD/NAD(P)-binding domain-containing protein</fullName>
    </recommendedName>
</protein>
<dbReference type="GO" id="GO:0050661">
    <property type="term" value="F:NADP binding"/>
    <property type="evidence" value="ECO:0007669"/>
    <property type="project" value="InterPro"/>
</dbReference>
<sequence>MSGTTFDVLIIGAGISGINSAYRLQEGLPDYSYAILEGRNEIGGTWSLFKYPGIRSDSDLHTFGFAFDPWKEDRSIADAPSILKYVKATAARHGIDKHILYHHKVEKMNWSSEHQQWQLDVTINETEKKRFYARHLCLGTGYYDYKTPLQSKIPGIEKFKGTVVHPQFWPEDLDYTDKKVVIIGSGATAVTILPNMVDKVKHITMLQRSPGYFLPIPLSEPIDRFIKKVLPESWAYKVIRIRFMIVAVLFFQFCRLFPKQGIQVLRKGTEKELPPNIPFEPHFVPKYNPWEQRMCITPGGDFFAALRTGKADIATDTIDTVTESGIKLNSGKTLDADIIITATGLRIQFGGGATVAVDNEPVQLSQKYTWRGAMMQDLPNFTFVFGYTNASWTLGADATAQLWVRILKTMRDKGLTTVVPQIGDKEVVLNVPFLNLNSTYIKAAESQMPKGGDRGPWKPRSSFLKDMWFAKFGNIQNGLRFSRVST</sequence>
<name>A0A0D2ATP2_9EURO</name>
<dbReference type="Pfam" id="PF00743">
    <property type="entry name" value="FMO-like"/>
    <property type="match status" value="1"/>
</dbReference>
<evidence type="ECO:0000256" key="4">
    <source>
        <dbReference type="ARBA" id="ARBA00022857"/>
    </source>
</evidence>
<organism evidence="7 8">
    <name type="scientific">Exophiala spinifera</name>
    <dbReference type="NCBI Taxonomy" id="91928"/>
    <lineage>
        <taxon>Eukaryota</taxon>
        <taxon>Fungi</taxon>
        <taxon>Dikarya</taxon>
        <taxon>Ascomycota</taxon>
        <taxon>Pezizomycotina</taxon>
        <taxon>Eurotiomycetes</taxon>
        <taxon>Chaetothyriomycetidae</taxon>
        <taxon>Chaetothyriales</taxon>
        <taxon>Herpotrichiellaceae</taxon>
        <taxon>Exophiala</taxon>
    </lineage>
</organism>
<keyword evidence="4" id="KW-0521">NADP</keyword>
<evidence type="ECO:0000313" key="8">
    <source>
        <dbReference type="Proteomes" id="UP000053328"/>
    </source>
</evidence>
<dbReference type="EMBL" id="KN847502">
    <property type="protein sequence ID" value="KIW09880.1"/>
    <property type="molecule type" value="Genomic_DNA"/>
</dbReference>
<keyword evidence="2" id="KW-0285">Flavoprotein</keyword>
<dbReference type="VEuPathDB" id="FungiDB:PV08_11981"/>
<dbReference type="Proteomes" id="UP000053328">
    <property type="component" value="Unassembled WGS sequence"/>
</dbReference>
<evidence type="ECO:0000256" key="5">
    <source>
        <dbReference type="ARBA" id="ARBA00023002"/>
    </source>
</evidence>
<dbReference type="InterPro" id="IPR036188">
    <property type="entry name" value="FAD/NAD-bd_sf"/>
</dbReference>
<dbReference type="SUPFAM" id="SSF51905">
    <property type="entry name" value="FAD/NAD(P)-binding domain"/>
    <property type="match status" value="2"/>
</dbReference>
<evidence type="ECO:0000256" key="1">
    <source>
        <dbReference type="ARBA" id="ARBA00001974"/>
    </source>
</evidence>
<gene>
    <name evidence="7" type="ORF">PV08_11981</name>
</gene>
<dbReference type="AlphaFoldDB" id="A0A0D2ATP2"/>
<dbReference type="RefSeq" id="XP_016230096.1">
    <property type="nucleotide sequence ID" value="XM_016386288.1"/>
</dbReference>
<evidence type="ECO:0000313" key="7">
    <source>
        <dbReference type="EMBL" id="KIW09880.1"/>
    </source>
</evidence>
<dbReference type="Gene3D" id="3.50.50.60">
    <property type="entry name" value="FAD/NAD(P)-binding domain"/>
    <property type="match status" value="3"/>
</dbReference>
<comment type="cofactor">
    <cofactor evidence="1">
        <name>FAD</name>
        <dbReference type="ChEBI" id="CHEBI:57692"/>
    </cofactor>
</comment>
<dbReference type="PANTHER" id="PTHR43872:SF1">
    <property type="entry name" value="MONOOXYGENASE, PUTATIVE (AFU_ORTHOLOGUE AFUA_8G02570)-RELATED"/>
    <property type="match status" value="1"/>
</dbReference>
<evidence type="ECO:0000256" key="6">
    <source>
        <dbReference type="ARBA" id="ARBA00023033"/>
    </source>
</evidence>
<dbReference type="InterPro" id="IPR020946">
    <property type="entry name" value="Flavin_mOase-like"/>
</dbReference>
<proteinExistence type="predicted"/>
<evidence type="ECO:0008006" key="9">
    <source>
        <dbReference type="Google" id="ProtNLM"/>
    </source>
</evidence>
<dbReference type="GO" id="GO:0004499">
    <property type="term" value="F:N,N-dimethylaniline monooxygenase activity"/>
    <property type="evidence" value="ECO:0007669"/>
    <property type="project" value="InterPro"/>
</dbReference>
<dbReference type="PANTHER" id="PTHR43872">
    <property type="entry name" value="MONOOXYGENASE, PUTATIVE (AFU_ORTHOLOGUE AFUA_8G02570)-RELATED"/>
    <property type="match status" value="1"/>
</dbReference>
<dbReference type="HOGENOM" id="CLU_032067_2_0_1"/>
<keyword evidence="3" id="KW-0274">FAD</keyword>
<accession>A0A0D2ATP2</accession>
<dbReference type="GO" id="GO:0050660">
    <property type="term" value="F:flavin adenine dinucleotide binding"/>
    <property type="evidence" value="ECO:0007669"/>
    <property type="project" value="InterPro"/>
</dbReference>
<keyword evidence="8" id="KW-1185">Reference proteome</keyword>
<dbReference type="InterPro" id="IPR051820">
    <property type="entry name" value="FAD-binding_MO"/>
</dbReference>
<reference evidence="7 8" key="1">
    <citation type="submission" date="2015-01" db="EMBL/GenBank/DDBJ databases">
        <title>The Genome Sequence of Exophiala spinifera CBS89968.</title>
        <authorList>
            <consortium name="The Broad Institute Genomics Platform"/>
            <person name="Cuomo C."/>
            <person name="de Hoog S."/>
            <person name="Gorbushina A."/>
            <person name="Stielow B."/>
            <person name="Teixiera M."/>
            <person name="Abouelleil A."/>
            <person name="Chapman S.B."/>
            <person name="Priest M."/>
            <person name="Young S.K."/>
            <person name="Wortman J."/>
            <person name="Nusbaum C."/>
            <person name="Birren B."/>
        </authorList>
    </citation>
    <scope>NUCLEOTIDE SEQUENCE [LARGE SCALE GENOMIC DNA]</scope>
    <source>
        <strain evidence="7 8">CBS 89968</strain>
    </source>
</reference>
<evidence type="ECO:0000256" key="2">
    <source>
        <dbReference type="ARBA" id="ARBA00022630"/>
    </source>
</evidence>
<dbReference type="OrthoDB" id="66881at2759"/>
<keyword evidence="5" id="KW-0560">Oxidoreductase</keyword>
<evidence type="ECO:0000256" key="3">
    <source>
        <dbReference type="ARBA" id="ARBA00022827"/>
    </source>
</evidence>
<dbReference type="GeneID" id="27339064"/>
<keyword evidence="6" id="KW-0503">Monooxygenase</keyword>
<dbReference type="FunFam" id="3.50.50.60:FF:000228">
    <property type="entry name" value="FAD-containing monooxygenase EthA"/>
    <property type="match status" value="1"/>
</dbReference>